<keyword evidence="2" id="KW-1185">Reference proteome</keyword>
<proteinExistence type="predicted"/>
<feature type="non-terminal residue" evidence="1">
    <location>
        <position position="1"/>
    </location>
</feature>
<sequence length="69" mass="7469">FREPGWPRPRGAQVAFEVWVRPGSFRAGPPSLSPPPSLEPPQGLDPAQLEWVTKEPGATVLAGLLVRVD</sequence>
<gene>
    <name evidence="1" type="ORF">HGM15179_019942</name>
</gene>
<evidence type="ECO:0000313" key="1">
    <source>
        <dbReference type="EMBL" id="TRZ07164.1"/>
    </source>
</evidence>
<comment type="caution">
    <text evidence="1">The sequence shown here is derived from an EMBL/GenBank/DDBJ whole genome shotgun (WGS) entry which is preliminary data.</text>
</comment>
<reference evidence="1" key="1">
    <citation type="submission" date="2019-04" db="EMBL/GenBank/DDBJ databases">
        <title>Genome assembly of Zosterops borbonicus 15179.</title>
        <authorList>
            <person name="Leroy T."/>
            <person name="Anselmetti Y."/>
            <person name="Tilak M.-K."/>
            <person name="Nabholz B."/>
        </authorList>
    </citation>
    <scope>NUCLEOTIDE SEQUENCE</scope>
    <source>
        <strain evidence="1">HGM_15179</strain>
        <tissue evidence="1">Muscle</tissue>
    </source>
</reference>
<dbReference type="AlphaFoldDB" id="A0A8K1FVG1"/>
<organism evidence="1 2">
    <name type="scientific">Zosterops borbonicus</name>
    <dbReference type="NCBI Taxonomy" id="364589"/>
    <lineage>
        <taxon>Eukaryota</taxon>
        <taxon>Metazoa</taxon>
        <taxon>Chordata</taxon>
        <taxon>Craniata</taxon>
        <taxon>Vertebrata</taxon>
        <taxon>Euteleostomi</taxon>
        <taxon>Archelosauria</taxon>
        <taxon>Archosauria</taxon>
        <taxon>Dinosauria</taxon>
        <taxon>Saurischia</taxon>
        <taxon>Theropoda</taxon>
        <taxon>Coelurosauria</taxon>
        <taxon>Aves</taxon>
        <taxon>Neognathae</taxon>
        <taxon>Neoaves</taxon>
        <taxon>Telluraves</taxon>
        <taxon>Australaves</taxon>
        <taxon>Passeriformes</taxon>
        <taxon>Sylvioidea</taxon>
        <taxon>Zosteropidae</taxon>
        <taxon>Zosterops</taxon>
    </lineage>
</organism>
<name>A0A8K1FVG1_9PASS</name>
<dbReference type="Proteomes" id="UP000796761">
    <property type="component" value="Unassembled WGS sequence"/>
</dbReference>
<evidence type="ECO:0000313" key="2">
    <source>
        <dbReference type="Proteomes" id="UP000796761"/>
    </source>
</evidence>
<protein>
    <submittedName>
        <fullName evidence="1">Uncharacterized protein</fullName>
    </submittedName>
</protein>
<accession>A0A8K1FVG1</accession>
<dbReference type="EMBL" id="SWJQ01001925">
    <property type="protein sequence ID" value="TRZ07164.1"/>
    <property type="molecule type" value="Genomic_DNA"/>
</dbReference>